<dbReference type="FunFam" id="1.20.920.30:FF:000003">
    <property type="entry name" value="Dynein axonemal heavy chain 17"/>
    <property type="match status" value="1"/>
</dbReference>
<evidence type="ECO:0000259" key="22">
    <source>
        <dbReference type="Pfam" id="PF12781"/>
    </source>
</evidence>
<dbReference type="GO" id="GO:0008569">
    <property type="term" value="F:minus-end-directed microtubule motor activity"/>
    <property type="evidence" value="ECO:0007669"/>
    <property type="project" value="InterPro"/>
</dbReference>
<dbReference type="Pfam" id="PF18199">
    <property type="entry name" value="Dynein_C"/>
    <property type="match status" value="1"/>
</dbReference>
<keyword evidence="11" id="KW-0505">Motor protein</keyword>
<dbReference type="InterPro" id="IPR041466">
    <property type="entry name" value="Dynein_AAA5_ext"/>
</dbReference>
<dbReference type="InterPro" id="IPR042228">
    <property type="entry name" value="Dynein_linker_3"/>
</dbReference>
<feature type="domain" description="Dynein heavy chain coiled coil stalk" evidence="20">
    <location>
        <begin position="2959"/>
        <end position="3301"/>
    </location>
</feature>
<dbReference type="FunFam" id="3.10.490.20:FF:000002">
    <property type="entry name" value="Dynein axonemal heavy chain 17"/>
    <property type="match status" value="1"/>
</dbReference>
<dbReference type="Gene3D" id="3.20.180.20">
    <property type="entry name" value="Dynein heavy chain, N-terminal domain 2"/>
    <property type="match status" value="1"/>
</dbReference>
<evidence type="ECO:0000259" key="23">
    <source>
        <dbReference type="Pfam" id="PF17852"/>
    </source>
</evidence>
<keyword evidence="9 14" id="KW-0175">Coiled coil</keyword>
<evidence type="ECO:0000256" key="4">
    <source>
        <dbReference type="ARBA" id="ARBA00022701"/>
    </source>
</evidence>
<evidence type="ECO:0000259" key="24">
    <source>
        <dbReference type="Pfam" id="PF17857"/>
    </source>
</evidence>
<comment type="subcellular location">
    <subcellularLocation>
        <location evidence="1">Cytoplasm</location>
        <location evidence="1">Cytoskeleton</location>
        <location evidence="1">Cilium axoneme</location>
    </subcellularLocation>
</comment>
<dbReference type="InterPro" id="IPR027417">
    <property type="entry name" value="P-loop_NTPase"/>
</dbReference>
<dbReference type="InterPro" id="IPR013602">
    <property type="entry name" value="Dynein_heavy_linker"/>
</dbReference>
<keyword evidence="7" id="KW-0067">ATP-binding</keyword>
<evidence type="ECO:0000256" key="2">
    <source>
        <dbReference type="ARBA" id="ARBA00008887"/>
    </source>
</evidence>
<evidence type="ECO:0000256" key="6">
    <source>
        <dbReference type="ARBA" id="ARBA00022741"/>
    </source>
</evidence>
<dbReference type="Gene3D" id="1.20.58.1120">
    <property type="match status" value="1"/>
</dbReference>
<dbReference type="FunFam" id="3.40.50.300:FF:000667">
    <property type="entry name" value="Dynein axonemal heavy chain 11"/>
    <property type="match status" value="1"/>
</dbReference>
<feature type="domain" description="Dynein heavy chain linker" evidence="18">
    <location>
        <begin position="1187"/>
        <end position="1588"/>
    </location>
</feature>
<dbReference type="FunFam" id="1.20.58.1120:FF:000002">
    <property type="entry name" value="Dynein heavy chain 9, axonemal"/>
    <property type="match status" value="1"/>
</dbReference>
<sequence length="4377" mass="503192">MAAGTEKVFEAEMIFLESDGTEVDLQLKTAIEGAVIQWASLCGDILQQSSTVAFAGGANPTPLAEVEFWNARLKNLECIFDQLKDPRVKKMALYLQLTESTYLTCFKNTFQSVVAGVLEARDICAYLKPMKIHFERFEDNEFLDNEIYIRPLVHCLGLLWGNSRYYCTNPRIITLLREVANMLILATVNQLDPSSIFQGEAEDMYQKVEKCIDQLELFRNAFEEVRANILSYFKSNNMEPKPWTFHPRSVFQRLIDFLERLRLISSILGTALEFQKLERVEIGGIKGRLLSQKIEEILEEFNQEYLHFVNIQYDLLEPEEKAVIKDTEIYMKKCGDLDRRLAAIFEQVFDDCHNMESIFKFLNIAGTLIERPAIDAVLSLKYDKITVLFNQELDTVKMIYDEGQKNGIPIDKNYPPVAGVLGWLFKLKHRILKNGEDFRLFENPIVRCADAVHAFEKWEEMLKMLNDDQERIFSEWLSYVPDQITNSLAKTQLLRVDDLLHLNLDPELIAILREVKYMRILEIPNIAPEAQSLFDRNEEIYKSLLLLYRIIEWYNHLKLRTLPVEYALIEAEVDELDINLEDLTTKLNWQTDNFETIEVIFYKLKQLYDRILQTQANIAGLLEEIEMWGYEPLFTRKDGNKKALLQIDDRVERVQRRYDIISATSKKVQEAIKENYRLFFNIPEVNEEEEEEEAVIEEPLSPKGVKDTKEKKEKVDEKGAKKGKKGAKEKQKTPEEIESERIAALLAEIQAARESEWKPYVDYVDSQIANKIIEAAVVSLNLFVIEMGPTNHLEPLFELSLELHDPNIVYIPSVFSDDPDNFMEFLESLLEDINGMGKRMKRASRNSEDEVDEESEEQKPTDYYLDIIQDDEAQEMRSDIKNLVTNSLEEAIEYIGNFDDYSYLWLDDKQEFLNQFLSYGRQLTPEEQLMLLDQNAFEIKESPPTISQFKDQIDLYEDLSKKVETIETVKIISCWLRIDVRPLRQAILNTVCKWGNMFKQHLFNRVINSIHELELFIEEAVAGMQVQLTEDDYEGLLNVMRYLSRIRDRQIATDYMFEPLKEIIALLKDYGIEFSEETQVQLQELPDKWVYCKKVAVATKQMVTPLQAIQVTAIRRRIALFDVRQAMYRDTFRKMRFFKWGCKDVYVLLDRANKEVAELESELDKLSNQATLFELQLGEYKQLKVNRRELKQVKQLWDFVNIVMSNIDEWKTTPWKKIDVEGMEMELKKFGKDVRQMDKELRGWDVYIQMESTIKNMLTSLRAVTELQNPAIRERHWIQLMQATKVKFVMDDSTTLNDLLALNLHEYEEEVKTIVDKSVKEMAMEKMLKELHQTWVGMEFETDTHERTKLRLLRASEEMIEILEDNQVQLQNMMTSKFIEFFFTEVSEWQAKLSNADQVIQVFFEVQRKWCYLESIFIGSEDIRSQLPEDSRRFDRVDRDFKDVLSEMVKTLNVIKATNKHGLYERLNFLLSELLLCEKALNDYLETKRLAFPRFYFVSSADLLDILSNGNQPPLVARHLTKLFDSLAKLKFVQEGGRDSKRAKEMGSKENDEWVTFIQHCDCSGKVEIWLNRVIEAMRNTLHNLFGEAVMSYDEKPRDAWLFDYPAQPALCGTQIWWTTEVNMSFARLEEGYENALKDYQKKQITQLNALIVLLLGDLTPGDRQKIMTICTIDVHSRDVVAKMIQLKVENSQAFQWQSQLRHRWDSKLKDCFANICDAQFKYQYEYLGNTPRLVITPLTDRCYITLTQSLHLIMGGAPAGPAGTGKTETTKDLGKGLGVMVYVFNCSEQMDYKSVGNIYKGLAQTGTWGCFDEFNRISVEVLSVVAVQVKTIQDAIKSKKVKFSFLGEDIALFSTIGIFITMNPGYAGRTELPENLKALFRPCAMVVPDFALICEIMLVAEGFQEARLLARKFITLYTLCKELLSKQDHYDWGLRAIKSVLVVAGALRRGDRQRPEDQVLMRALRDFNIPKIITDDVPVFMGLIGDLFPALDVPRKRVPEFERMVKKSAVDLKLQPEEGFVLKVVQLEELFAVRHSVFVLGFAGTGKTCVWKTLNKTYHNQKRRPVYNDLNPKAVTNDELFGIINPATREWKDGLFSVIMRDQANLTGDGPKWIVLDGDIDPMWIESLNTLMDDNKVLTLASNERIALTTHMRLLFEIANLRTATPATVSRAGILYINPADLGWNPYIASWIDTRTNQNEKAILIVLFDKYIPPCLEMIKHKLKKITPIPEIAHLQMLCFLLDSFLTVQNVPPDCPKDWYEIYFVFSLIWAFGSALFQDQMIDWRNEFSKWFTNEFKTVKFPLGGSVFHYYIEHEAKRFLPWTELIPSFELDPEIPLQATLVNTAETVRVRYFMDLLVANKHPVMLVGNAGSGKTVIVQDKLVSLSENYAVTNVPFNFYTTSEMLQNILEGPLEKKAGRVYGPPGSKTMIYFIDDMNMPEVDKYFTVQPHTLIRQWMDYQHWYDRQKLTLKDIHNVQFISCMNPTAGSFTINPRLQRHFCVFAISFPTQDALYHIYSSIFTQHITNSANRFPYSLYRWVGPIVNAALTLHTKISQTFLPTAIKFHYVFNLRDLSNLFQGMLFATGDAITNQSNLIRLWMHESYRVYGDKLVDRRDNDNFNKLMIEVIKKGFEELDESDVMEKPLIFCHFAEGMGDPKYFQIREYSVLNRLLEEALSGYNDLVAAMNLVLFEDAMNHICRINRIMEAPRGNALLVGVGGSGKQSLTRLAAFISSLEVFQVQLKKGYNMNDLKADIATLYVKAGLKSVSTVFLMTDAQVAEESWLVAINDMLASGEIPGLLADEDIENILNVTRAEVKSAGIEDTRENCWKFYIERCRKLLKVVLCFSPVGSTLRIRGRKFPALVNCTAIDWFHEWPKEALESVSESFLNEIEVLPSNLVTSVSLFMSHVHSVVNNMSAIYLQNEKRYNYTTPKTFLEQIALYSKLLNEKLSFLEYSIIRLENGLLKLASTAKEVDGLQEILAQQEIVLAEKNAAADKLIVVLGAENEKVEAEKDIATIEEEKVRGIEEDVMVKAKICAEDLAKAEPALLAAQEALNTLNKGNLTELKSFGTPPPAVANVAAAVLVLFSPKGKIPKDRSWKACKIMMGKADEFLFNLVHYDKENMLPEVVKATLEYLKDPEFIPEIILGKSIAAAGLCAWVINILRFYEVFVVVEPKRKALQKANQELADARAKLQELKQKLNVLEQQLGVLKADFEEATEAKLKCQAEADATALMIDLAHRLVNGLASENVRWRQSVENYKQAGVTMPGDVLLVTAFISYVGCFTRRYRIEMMERYWLPFLNTLEVPIPMTEGLDPLSLLTDDAQIAKWNNEGLPTDRMSSENATILTNSARWPLMIDPQLQGIKWIKNKYGSELTVIRLSMKNYLDTIENCISSGKVILLENIGETVDAVLDPILGRVLIKKGKAIKIGDKDVDYDPKFRLILHTKLANPHYKPEIQAQTTLINFTVTRDGLEEQLLAEVVKAERPDLEHLKSSLTKQQNDFKITLKTCEDNLLERLSSATGNILGDVALVENLEKTKKTAADIGLKVIEAKATSVRIDEAREQYRPAAIRGSLLYFILNDLNRINAIYQFSLKAFTVVFLNALARAEFSEKLKERVVNLLDSITFMVYMYTSRGLFECDKLIFMAQMTFQILLRDDEIKADELDFLLRFPALAHVTSSLEFLSNLSWGGIKALANMDNFKNLDKDIEGSANRWKKFVESECPEKEKFPGEWKNKSSLQKLCMMRALRPDRMTYAVRGFIEEKLGSKFVTARTVAFAKSYEETSNATPTFFILSPGVNPLKDVEALGKQLGFTFDKGNFHSVSLGQGQEAVAENAMDIAAERGDWVILQNIHLVARWLPSLEKKMEQYIESSDEYYRLYLSAEPSGDPHECVIPQGILESSIKITNEPPTGMFANLHKALDNFNQETLEMCTKEAEFKAILFALCYFHAVVAERRKFGPQGWNRNYPFNVGDLTISVNVLYNYLEGNNKIPWDDLRYLFGEIMYGGHITDDWDRRLCRTYLNEYMQSELIDGELQYATGFVAPPNTDYAGYHRYIDDRLPPESPYLYGLHPNAEIGFLTNTSEILFKTIFELQPRDTGAAAGGGTSREDKVRSIIDDIVDKLPEEFHIAEMMAKVEDRTPFIIVAFQECERMNILTREMRRSLLELDLGLKGELTITSDMEELEEALFMDHVPETWTVKAYASLLPLGQWCADLSLRIKELEGWVGDFQMPASVWLGGFFNPQSFLTAIMQQTARKNEWPLDKMCLLTDVTKKNREDFTAAPREGAYVHGLFMEGARWDIQTGSIGDSKLKELFPVVPVIFIKAITQDKQDLRNMYDCPVYKTRMRGPTFVWTFNLKTKEKAAKWTLAGVALLLQI</sequence>
<keyword evidence="10" id="KW-0969">Cilium</keyword>
<dbReference type="Gene3D" id="1.20.920.30">
    <property type="match status" value="1"/>
</dbReference>
<dbReference type="InterPro" id="IPR043160">
    <property type="entry name" value="Dynein_C_barrel"/>
</dbReference>
<dbReference type="InterPro" id="IPR041589">
    <property type="entry name" value="DNAH3_AAA_lid_1"/>
</dbReference>
<feature type="compositionally biased region" description="Basic and acidic residues" evidence="15">
    <location>
        <begin position="704"/>
        <end position="735"/>
    </location>
</feature>
<evidence type="ECO:0000259" key="26">
    <source>
        <dbReference type="Pfam" id="PF18199"/>
    </source>
</evidence>
<comment type="similarity">
    <text evidence="2">Belongs to the dynein heavy chain family.</text>
</comment>
<dbReference type="Pfam" id="PF12774">
    <property type="entry name" value="AAA_6"/>
    <property type="match status" value="1"/>
</dbReference>
<dbReference type="Gene3D" id="1.20.1270.280">
    <property type="match status" value="1"/>
</dbReference>
<dbReference type="Gene3D" id="3.10.490.20">
    <property type="match status" value="1"/>
</dbReference>
<feature type="domain" description="Dynein heavy chain tail" evidence="17">
    <location>
        <begin position="30"/>
        <end position="595"/>
    </location>
</feature>
<feature type="domain" description="Dynein heavy chain C-terminal" evidence="26">
    <location>
        <begin position="4080"/>
        <end position="4375"/>
    </location>
</feature>
<evidence type="ECO:0008006" key="29">
    <source>
        <dbReference type="Google" id="ProtNLM"/>
    </source>
</evidence>
<feature type="region of interest" description="Disordered" evidence="15">
    <location>
        <begin position="690"/>
        <end position="735"/>
    </location>
</feature>
<keyword evidence="12" id="KW-0206">Cytoskeleton</keyword>
<dbReference type="FunFam" id="3.20.180.20:FF:000001">
    <property type="entry name" value="Dynein axonemal heavy chain 5"/>
    <property type="match status" value="1"/>
</dbReference>
<dbReference type="InterPro" id="IPR043157">
    <property type="entry name" value="Dynein_AAA1S"/>
</dbReference>
<dbReference type="Pfam" id="PF12781">
    <property type="entry name" value="AAA_9"/>
    <property type="match status" value="1"/>
</dbReference>
<evidence type="ECO:0000256" key="13">
    <source>
        <dbReference type="ARBA" id="ARBA00023273"/>
    </source>
</evidence>
<dbReference type="GO" id="GO:0005524">
    <property type="term" value="F:ATP binding"/>
    <property type="evidence" value="ECO:0007669"/>
    <property type="project" value="UniProtKB-KW"/>
</dbReference>
<dbReference type="FunFam" id="3.40.50.300:FF:000411">
    <property type="entry name" value="dynein heavy chain 17, axonemal"/>
    <property type="match status" value="1"/>
</dbReference>
<dbReference type="FunFam" id="3.40.50.300:FF:000049">
    <property type="entry name" value="Dynein, axonemal, heavy chain 5"/>
    <property type="match status" value="1"/>
</dbReference>
<evidence type="ECO:0000259" key="16">
    <source>
        <dbReference type="Pfam" id="PF03028"/>
    </source>
</evidence>
<dbReference type="FunFam" id="3.40.50.300:FF:000219">
    <property type="entry name" value="Dynein axonemal heavy chain 17"/>
    <property type="match status" value="1"/>
</dbReference>
<feature type="domain" description="Dynein heavy chain AAA module D4" evidence="21">
    <location>
        <begin position="2686"/>
        <end position="2945"/>
    </location>
</feature>
<dbReference type="SUPFAM" id="SSF52540">
    <property type="entry name" value="P-loop containing nucleoside triphosphate hydrolases"/>
    <property type="match status" value="4"/>
</dbReference>
<feature type="domain" description="Dynein heavy chain region D6 P-loop" evidence="16">
    <location>
        <begin position="3786"/>
        <end position="3906"/>
    </location>
</feature>
<evidence type="ECO:0000256" key="15">
    <source>
        <dbReference type="SAM" id="MobiDB-lite"/>
    </source>
</evidence>
<evidence type="ECO:0000313" key="27">
    <source>
        <dbReference type="EMBL" id="KAF2900342.1"/>
    </source>
</evidence>
<feature type="coiled-coil region" evidence="14">
    <location>
        <begin position="3173"/>
        <end position="3221"/>
    </location>
</feature>
<evidence type="ECO:0000259" key="19">
    <source>
        <dbReference type="Pfam" id="PF12774"/>
    </source>
</evidence>
<evidence type="ECO:0000256" key="12">
    <source>
        <dbReference type="ARBA" id="ARBA00023212"/>
    </source>
</evidence>
<dbReference type="Pfam" id="PF17852">
    <property type="entry name" value="Dynein_AAA_lid"/>
    <property type="match status" value="1"/>
</dbReference>
<evidence type="ECO:0000259" key="21">
    <source>
        <dbReference type="Pfam" id="PF12780"/>
    </source>
</evidence>
<keyword evidence="6" id="KW-0547">Nucleotide-binding</keyword>
<dbReference type="Pfam" id="PF08393">
    <property type="entry name" value="DHC_N2"/>
    <property type="match status" value="1"/>
</dbReference>
<reference evidence="27" key="1">
    <citation type="submission" date="2019-08" db="EMBL/GenBank/DDBJ databases">
        <title>The genome of the North American firefly Photinus pyralis.</title>
        <authorList>
            <consortium name="Photinus pyralis genome working group"/>
            <person name="Fallon T.R."/>
            <person name="Sander Lower S.E."/>
            <person name="Weng J.-K."/>
        </authorList>
    </citation>
    <scope>NUCLEOTIDE SEQUENCE</scope>
    <source>
        <strain evidence="27">TRF0915ILg1</strain>
        <tissue evidence="27">Whole body</tissue>
    </source>
</reference>
<feature type="domain" description="Dynein heavy chain AAA lid" evidence="25">
    <location>
        <begin position="3938"/>
        <end position="4074"/>
    </location>
</feature>
<dbReference type="InterPro" id="IPR024317">
    <property type="entry name" value="Dynein_heavy_chain_D4_dom"/>
</dbReference>
<dbReference type="FunFam" id="1.10.8.710:FF:000002">
    <property type="entry name" value="dynein heavy chain 17, axonemal"/>
    <property type="match status" value="1"/>
</dbReference>
<dbReference type="FunFam" id="1.20.140.100:FF:000001">
    <property type="entry name" value="dynein heavy chain 17, axonemal"/>
    <property type="match status" value="1"/>
</dbReference>
<keyword evidence="13" id="KW-0966">Cell projection</keyword>
<proteinExistence type="inferred from homology"/>
<evidence type="ECO:0000256" key="3">
    <source>
        <dbReference type="ARBA" id="ARBA00022490"/>
    </source>
</evidence>
<dbReference type="Gene3D" id="1.20.140.100">
    <property type="entry name" value="Dynein heavy chain, N-terminal domain 2"/>
    <property type="match status" value="1"/>
</dbReference>
<evidence type="ECO:0000259" key="20">
    <source>
        <dbReference type="Pfam" id="PF12777"/>
    </source>
</evidence>
<dbReference type="InterPro" id="IPR041228">
    <property type="entry name" value="Dynein_C"/>
</dbReference>
<dbReference type="Pfam" id="PF17857">
    <property type="entry name" value="AAA_lid_1"/>
    <property type="match status" value="1"/>
</dbReference>
<dbReference type="PANTHER" id="PTHR46532">
    <property type="entry name" value="MALE FERTILITY FACTOR KL5"/>
    <property type="match status" value="1"/>
</dbReference>
<evidence type="ECO:0000256" key="9">
    <source>
        <dbReference type="ARBA" id="ARBA00023054"/>
    </source>
</evidence>
<dbReference type="FunFam" id="3.40.50.300:FF:002141">
    <property type="entry name" value="Dynein heavy chain"/>
    <property type="match status" value="1"/>
</dbReference>
<dbReference type="FunFam" id="1.10.8.1220:FF:000001">
    <property type="entry name" value="Dynein axonemal heavy chain 5"/>
    <property type="match status" value="1"/>
</dbReference>
<dbReference type="GO" id="GO:0045505">
    <property type="term" value="F:dynein intermediate chain binding"/>
    <property type="evidence" value="ECO:0007669"/>
    <property type="project" value="InterPro"/>
</dbReference>
<dbReference type="Pfam" id="PF08385">
    <property type="entry name" value="DHC_N1"/>
    <property type="match status" value="1"/>
</dbReference>
<dbReference type="GO" id="GO:0051959">
    <property type="term" value="F:dynein light intermediate chain binding"/>
    <property type="evidence" value="ECO:0007669"/>
    <property type="project" value="InterPro"/>
</dbReference>
<dbReference type="GO" id="GO:0097729">
    <property type="term" value="C:9+2 motile cilium"/>
    <property type="evidence" value="ECO:0007669"/>
    <property type="project" value="UniProtKB-ARBA"/>
</dbReference>
<dbReference type="Gene3D" id="6.10.140.1060">
    <property type="match status" value="1"/>
</dbReference>
<feature type="coiled-coil region" evidence="14">
    <location>
        <begin position="566"/>
        <end position="624"/>
    </location>
</feature>
<evidence type="ECO:0000259" key="25">
    <source>
        <dbReference type="Pfam" id="PF18198"/>
    </source>
</evidence>
<dbReference type="InterPro" id="IPR035706">
    <property type="entry name" value="AAA_9"/>
</dbReference>
<evidence type="ECO:0000256" key="8">
    <source>
        <dbReference type="ARBA" id="ARBA00023017"/>
    </source>
</evidence>
<feature type="domain" description="Dynein heavy chain AAA 5 extension" evidence="23">
    <location>
        <begin position="2208"/>
        <end position="2325"/>
    </location>
</feature>
<dbReference type="InterPro" id="IPR013594">
    <property type="entry name" value="Dynein_heavy_tail"/>
</dbReference>
<dbReference type="Pfam" id="PF12775">
    <property type="entry name" value="AAA_7"/>
    <property type="match status" value="1"/>
</dbReference>
<dbReference type="Gene3D" id="1.10.8.1220">
    <property type="match status" value="1"/>
</dbReference>
<comment type="caution">
    <text evidence="27">The sequence shown here is derived from an EMBL/GenBank/DDBJ whole genome shotgun (WGS) entry which is preliminary data.</text>
</comment>
<evidence type="ECO:0000259" key="18">
    <source>
        <dbReference type="Pfam" id="PF08393"/>
    </source>
</evidence>
<dbReference type="Gene3D" id="1.10.472.130">
    <property type="match status" value="1"/>
</dbReference>
<feature type="domain" description="Dynein heavy chain 3 AAA+ lid" evidence="24">
    <location>
        <begin position="2543"/>
        <end position="2637"/>
    </location>
</feature>
<dbReference type="OrthoDB" id="447173at2759"/>
<evidence type="ECO:0000256" key="7">
    <source>
        <dbReference type="ARBA" id="ARBA00022840"/>
    </source>
</evidence>
<feature type="region of interest" description="Disordered" evidence="15">
    <location>
        <begin position="840"/>
        <end position="859"/>
    </location>
</feature>
<dbReference type="GO" id="GO:0005858">
    <property type="term" value="C:axonemal dynein complex"/>
    <property type="evidence" value="ECO:0007669"/>
    <property type="project" value="TreeGrafter"/>
</dbReference>
<dbReference type="Gene3D" id="1.10.8.710">
    <property type="match status" value="1"/>
</dbReference>
<dbReference type="Pfam" id="PF18198">
    <property type="entry name" value="AAA_lid_11"/>
    <property type="match status" value="1"/>
</dbReference>
<dbReference type="GO" id="GO:0007018">
    <property type="term" value="P:microtubule-based movement"/>
    <property type="evidence" value="ECO:0007669"/>
    <property type="project" value="InterPro"/>
</dbReference>
<dbReference type="FunFam" id="1.10.287.2620:FF:000004">
    <property type="entry name" value="Dynein axonemal heavy chain 17"/>
    <property type="match status" value="1"/>
</dbReference>
<protein>
    <recommendedName>
        <fullName evidence="29">Dynein beta chain, ciliary</fullName>
    </recommendedName>
</protein>
<dbReference type="InterPro" id="IPR042222">
    <property type="entry name" value="Dynein_2_N"/>
</dbReference>
<accession>A0A8K0GFZ5</accession>
<evidence type="ECO:0000256" key="5">
    <source>
        <dbReference type="ARBA" id="ARBA00022737"/>
    </source>
</evidence>
<keyword evidence="5" id="KW-0677">Repeat</keyword>
<keyword evidence="4" id="KW-0493">Microtubule</keyword>
<keyword evidence="3" id="KW-0963">Cytoplasm</keyword>
<dbReference type="InterPro" id="IPR024743">
    <property type="entry name" value="Dynein_HC_stalk"/>
</dbReference>
<dbReference type="InterPro" id="IPR041658">
    <property type="entry name" value="AAA_lid_11"/>
</dbReference>
<feature type="coiled-coil region" evidence="14">
    <location>
        <begin position="1142"/>
        <end position="1176"/>
    </location>
</feature>
<dbReference type="Pfam" id="PF03028">
    <property type="entry name" value="Dynein_heavy"/>
    <property type="match status" value="1"/>
</dbReference>
<dbReference type="InterPro" id="IPR026983">
    <property type="entry name" value="DHC"/>
</dbReference>
<dbReference type="Gene3D" id="3.40.50.300">
    <property type="entry name" value="P-loop containing nucleotide triphosphate hydrolases"/>
    <property type="match status" value="5"/>
</dbReference>
<dbReference type="PANTHER" id="PTHR46532:SF11">
    <property type="entry name" value="DYNEIN AXONEMAL HEAVY CHAIN 12"/>
    <property type="match status" value="1"/>
</dbReference>
<dbReference type="Gene3D" id="1.10.287.2620">
    <property type="match status" value="1"/>
</dbReference>
<keyword evidence="8" id="KW-0243">Dynein</keyword>
<dbReference type="Gene3D" id="1.10.8.720">
    <property type="entry name" value="Region D6 of dynein motor"/>
    <property type="match status" value="1"/>
</dbReference>
<evidence type="ECO:0000313" key="28">
    <source>
        <dbReference type="Proteomes" id="UP000801492"/>
    </source>
</evidence>
<dbReference type="Pfam" id="PF12777">
    <property type="entry name" value="MT"/>
    <property type="match status" value="1"/>
</dbReference>
<keyword evidence="28" id="KW-1185">Reference proteome</keyword>
<organism evidence="27 28">
    <name type="scientific">Ignelater luminosus</name>
    <name type="common">Cucubano</name>
    <name type="synonym">Pyrophorus luminosus</name>
    <dbReference type="NCBI Taxonomy" id="2038154"/>
    <lineage>
        <taxon>Eukaryota</taxon>
        <taxon>Metazoa</taxon>
        <taxon>Ecdysozoa</taxon>
        <taxon>Arthropoda</taxon>
        <taxon>Hexapoda</taxon>
        <taxon>Insecta</taxon>
        <taxon>Pterygota</taxon>
        <taxon>Neoptera</taxon>
        <taxon>Endopterygota</taxon>
        <taxon>Coleoptera</taxon>
        <taxon>Polyphaga</taxon>
        <taxon>Elateriformia</taxon>
        <taxon>Elateroidea</taxon>
        <taxon>Elateridae</taxon>
        <taxon>Agrypninae</taxon>
        <taxon>Pyrophorini</taxon>
        <taxon>Ignelater</taxon>
    </lineage>
</organism>
<feature type="domain" description="Dynein heavy chain hydrolytic ATP-binding dynein motor region" evidence="19">
    <location>
        <begin position="1723"/>
        <end position="2049"/>
    </location>
</feature>
<evidence type="ECO:0000256" key="14">
    <source>
        <dbReference type="SAM" id="Coils"/>
    </source>
</evidence>
<dbReference type="InterPro" id="IPR035699">
    <property type="entry name" value="AAA_6"/>
</dbReference>
<evidence type="ECO:0000259" key="17">
    <source>
        <dbReference type="Pfam" id="PF08385"/>
    </source>
</evidence>
<dbReference type="Gene3D" id="1.20.920.20">
    <property type="match status" value="1"/>
</dbReference>
<dbReference type="GO" id="GO:0005874">
    <property type="term" value="C:microtubule"/>
    <property type="evidence" value="ECO:0007669"/>
    <property type="project" value="UniProtKB-KW"/>
</dbReference>
<feature type="domain" description="Dynein heavy chain ATP-binding dynein motor region" evidence="22">
    <location>
        <begin position="3328"/>
        <end position="3545"/>
    </location>
</feature>
<dbReference type="Pfam" id="PF12780">
    <property type="entry name" value="AAA_8"/>
    <property type="match status" value="1"/>
</dbReference>
<dbReference type="InterPro" id="IPR042219">
    <property type="entry name" value="AAA_lid_11_sf"/>
</dbReference>
<dbReference type="FunFam" id="1.20.920.20:FF:000003">
    <property type="entry name" value="Dynein axonemal heavy chain 17"/>
    <property type="match status" value="1"/>
</dbReference>
<dbReference type="Proteomes" id="UP000801492">
    <property type="component" value="Unassembled WGS sequence"/>
</dbReference>
<gene>
    <name evidence="27" type="ORF">ILUMI_05844</name>
</gene>
<dbReference type="EMBL" id="VTPC01002252">
    <property type="protein sequence ID" value="KAF2900342.1"/>
    <property type="molecule type" value="Genomic_DNA"/>
</dbReference>
<name>A0A8K0GFZ5_IGNLU</name>
<dbReference type="FunFam" id="1.10.8.720:FF:000002">
    <property type="entry name" value="Dynein heavy chain 9, axonemal"/>
    <property type="match status" value="1"/>
</dbReference>
<evidence type="ECO:0000256" key="11">
    <source>
        <dbReference type="ARBA" id="ARBA00023175"/>
    </source>
</evidence>
<dbReference type="InterPro" id="IPR004273">
    <property type="entry name" value="Dynein_heavy_D6_P-loop"/>
</dbReference>
<evidence type="ECO:0000256" key="10">
    <source>
        <dbReference type="ARBA" id="ARBA00023069"/>
    </source>
</evidence>
<dbReference type="FunFam" id="1.20.1270.280:FF:000003">
    <property type="entry name" value="Dynein axonemal heavy chain 17"/>
    <property type="match status" value="1"/>
</dbReference>
<evidence type="ECO:0000256" key="1">
    <source>
        <dbReference type="ARBA" id="ARBA00004430"/>
    </source>
</evidence>